<feature type="compositionally biased region" description="Polar residues" evidence="1">
    <location>
        <begin position="29"/>
        <end position="47"/>
    </location>
</feature>
<evidence type="ECO:0000313" key="3">
    <source>
        <dbReference type="Proteomes" id="UP000479710"/>
    </source>
</evidence>
<organism evidence="2 3">
    <name type="scientific">Oryza meyeriana var. granulata</name>
    <dbReference type="NCBI Taxonomy" id="110450"/>
    <lineage>
        <taxon>Eukaryota</taxon>
        <taxon>Viridiplantae</taxon>
        <taxon>Streptophyta</taxon>
        <taxon>Embryophyta</taxon>
        <taxon>Tracheophyta</taxon>
        <taxon>Spermatophyta</taxon>
        <taxon>Magnoliopsida</taxon>
        <taxon>Liliopsida</taxon>
        <taxon>Poales</taxon>
        <taxon>Poaceae</taxon>
        <taxon>BOP clade</taxon>
        <taxon>Oryzoideae</taxon>
        <taxon>Oryzeae</taxon>
        <taxon>Oryzinae</taxon>
        <taxon>Oryza</taxon>
        <taxon>Oryza meyeriana</taxon>
    </lineage>
</organism>
<gene>
    <name evidence="2" type="ORF">E2562_032230</name>
</gene>
<dbReference type="EMBL" id="SPHZ02000007">
    <property type="protein sequence ID" value="KAF0909182.1"/>
    <property type="molecule type" value="Genomic_DNA"/>
</dbReference>
<dbReference type="AlphaFoldDB" id="A0A6G1DA68"/>
<feature type="compositionally biased region" description="Basic residues" evidence="1">
    <location>
        <begin position="133"/>
        <end position="142"/>
    </location>
</feature>
<accession>A0A6G1DA68</accession>
<protein>
    <submittedName>
        <fullName evidence="2">Uncharacterized protein</fullName>
    </submittedName>
</protein>
<sequence>MALYSKELSTCASLRAAVPPSAPVIPASLTTGEPSLNTGDPSAQQGLHQVLADTTPRRPMPVTGAGRALRRTAPDPYLNTANPGYCLDRTLPPSPPRLAERRCRVSKRAAPRLSRAPPRATPSTAHGPSLCTTRRRHRHHRVPPSAAADIAER</sequence>
<name>A0A6G1DA68_9ORYZ</name>
<reference evidence="2 3" key="1">
    <citation type="submission" date="2019-11" db="EMBL/GenBank/DDBJ databases">
        <title>Whole genome sequence of Oryza granulata.</title>
        <authorList>
            <person name="Li W."/>
        </authorList>
    </citation>
    <scope>NUCLEOTIDE SEQUENCE [LARGE SCALE GENOMIC DNA]</scope>
    <source>
        <strain evidence="3">cv. Menghai</strain>
        <tissue evidence="2">Leaf</tissue>
    </source>
</reference>
<feature type="compositionally biased region" description="Polar residues" evidence="1">
    <location>
        <begin position="123"/>
        <end position="132"/>
    </location>
</feature>
<proteinExistence type="predicted"/>
<evidence type="ECO:0000313" key="2">
    <source>
        <dbReference type="EMBL" id="KAF0909182.1"/>
    </source>
</evidence>
<dbReference type="Proteomes" id="UP000479710">
    <property type="component" value="Unassembled WGS sequence"/>
</dbReference>
<feature type="region of interest" description="Disordered" evidence="1">
    <location>
        <begin position="22"/>
        <end position="153"/>
    </location>
</feature>
<comment type="caution">
    <text evidence="2">The sequence shown here is derived from an EMBL/GenBank/DDBJ whole genome shotgun (WGS) entry which is preliminary data.</text>
</comment>
<feature type="compositionally biased region" description="Low complexity" evidence="1">
    <location>
        <begin position="111"/>
        <end position="122"/>
    </location>
</feature>
<evidence type="ECO:0000256" key="1">
    <source>
        <dbReference type="SAM" id="MobiDB-lite"/>
    </source>
</evidence>
<keyword evidence="3" id="KW-1185">Reference proteome</keyword>